<evidence type="ECO:0000256" key="3">
    <source>
        <dbReference type="ARBA" id="ARBA00022840"/>
    </source>
</evidence>
<feature type="domain" description="ABC transporter" evidence="4">
    <location>
        <begin position="3"/>
        <end position="238"/>
    </location>
</feature>
<keyword evidence="2" id="KW-0547">Nucleotide-binding</keyword>
<sequence length="268" mass="29884">MELMIKDLEFSYQKHPVLKRTSFTLKGGQLICVLGKNGAGKSTLFRCILGFLKGFQGTILIDDIRLNDYSERELAKKIAYIPQNHNFVFAYPVIDMVMMGTAASLSLFGSPGKREREKALEALKMTGIEGLKNRIYSQLSGGEQQLVLIARAITQEARILLLDEPCASLDYGNQIRVMSELKNLSENGYLVVMSTHNPEHAFYFAHQAMVMMDGSVKALGEPSNVLTKELLESLYQVPIDIYKDENSGRKICMPGKENQICGNCTTVS</sequence>
<dbReference type="InterPro" id="IPR003593">
    <property type="entry name" value="AAA+_ATPase"/>
</dbReference>
<keyword evidence="3 5" id="KW-0067">ATP-binding</keyword>
<organism evidence="5 6">
    <name type="scientific">Lacrimispora xylanisolvens</name>
    <dbReference type="NCBI Taxonomy" id="384636"/>
    <lineage>
        <taxon>Bacteria</taxon>
        <taxon>Bacillati</taxon>
        <taxon>Bacillota</taxon>
        <taxon>Clostridia</taxon>
        <taxon>Lachnospirales</taxon>
        <taxon>Lachnospiraceae</taxon>
        <taxon>Lacrimispora</taxon>
    </lineage>
</organism>
<dbReference type="AlphaFoldDB" id="A0A2S6HRD8"/>
<dbReference type="FunFam" id="3.40.50.300:FF:000134">
    <property type="entry name" value="Iron-enterobactin ABC transporter ATP-binding protein"/>
    <property type="match status" value="1"/>
</dbReference>
<dbReference type="GO" id="GO:0016887">
    <property type="term" value="F:ATP hydrolysis activity"/>
    <property type="evidence" value="ECO:0007669"/>
    <property type="project" value="InterPro"/>
</dbReference>
<dbReference type="PROSITE" id="PS00211">
    <property type="entry name" value="ABC_TRANSPORTER_1"/>
    <property type="match status" value="1"/>
</dbReference>
<dbReference type="SMART" id="SM00382">
    <property type="entry name" value="AAA"/>
    <property type="match status" value="1"/>
</dbReference>
<dbReference type="Gene3D" id="3.40.50.300">
    <property type="entry name" value="P-loop containing nucleotide triphosphate hydrolases"/>
    <property type="match status" value="1"/>
</dbReference>
<dbReference type="Pfam" id="PF00005">
    <property type="entry name" value="ABC_tran"/>
    <property type="match status" value="1"/>
</dbReference>
<reference evidence="5 6" key="1">
    <citation type="submission" date="2018-02" db="EMBL/GenBank/DDBJ databases">
        <title>Genomic Encyclopedia of Archaeal and Bacterial Type Strains, Phase II (KMG-II): from individual species to whole genera.</title>
        <authorList>
            <person name="Goeker M."/>
        </authorList>
    </citation>
    <scope>NUCLEOTIDE SEQUENCE [LARGE SCALE GENOMIC DNA]</scope>
    <source>
        <strain evidence="5 6">DSM 3808</strain>
    </source>
</reference>
<keyword evidence="6" id="KW-1185">Reference proteome</keyword>
<gene>
    <name evidence="5" type="ORF">BXY41_107130</name>
</gene>
<dbReference type="GO" id="GO:0005524">
    <property type="term" value="F:ATP binding"/>
    <property type="evidence" value="ECO:0007669"/>
    <property type="project" value="UniProtKB-KW"/>
</dbReference>
<dbReference type="InterPro" id="IPR017871">
    <property type="entry name" value="ABC_transporter-like_CS"/>
</dbReference>
<evidence type="ECO:0000256" key="2">
    <source>
        <dbReference type="ARBA" id="ARBA00022741"/>
    </source>
</evidence>
<dbReference type="SUPFAM" id="SSF52540">
    <property type="entry name" value="P-loop containing nucleoside triphosphate hydrolases"/>
    <property type="match status" value="1"/>
</dbReference>
<dbReference type="PANTHER" id="PTHR42734">
    <property type="entry name" value="METAL TRANSPORT SYSTEM ATP-BINDING PROTEIN TM_0124-RELATED"/>
    <property type="match status" value="1"/>
</dbReference>
<evidence type="ECO:0000313" key="6">
    <source>
        <dbReference type="Proteomes" id="UP000237749"/>
    </source>
</evidence>
<dbReference type="RefSeq" id="WP_104437532.1">
    <property type="nucleotide sequence ID" value="NZ_PTJA01000007.1"/>
</dbReference>
<protein>
    <submittedName>
        <fullName evidence="5">Iron complex transport system ATP-binding protein</fullName>
    </submittedName>
</protein>
<dbReference type="OrthoDB" id="9787851at2"/>
<dbReference type="InterPro" id="IPR003439">
    <property type="entry name" value="ABC_transporter-like_ATP-bd"/>
</dbReference>
<dbReference type="PANTHER" id="PTHR42734:SF19">
    <property type="entry name" value="IRON COMPOUNDS ABC TRANSPORTER, ATP-BINDING PROTEIN"/>
    <property type="match status" value="1"/>
</dbReference>
<name>A0A2S6HRD8_9FIRM</name>
<evidence type="ECO:0000259" key="4">
    <source>
        <dbReference type="PROSITE" id="PS50893"/>
    </source>
</evidence>
<evidence type="ECO:0000313" key="5">
    <source>
        <dbReference type="EMBL" id="PPK80202.1"/>
    </source>
</evidence>
<dbReference type="InterPro" id="IPR050153">
    <property type="entry name" value="Metal_Ion_Import_ABC"/>
</dbReference>
<dbReference type="CDD" id="cd03214">
    <property type="entry name" value="ABC_Iron-Siderophores_B12_Hemin"/>
    <property type="match status" value="1"/>
</dbReference>
<dbReference type="InterPro" id="IPR027417">
    <property type="entry name" value="P-loop_NTPase"/>
</dbReference>
<dbReference type="PROSITE" id="PS50893">
    <property type="entry name" value="ABC_TRANSPORTER_2"/>
    <property type="match status" value="1"/>
</dbReference>
<keyword evidence="1" id="KW-0813">Transport</keyword>
<evidence type="ECO:0000256" key="1">
    <source>
        <dbReference type="ARBA" id="ARBA00022448"/>
    </source>
</evidence>
<dbReference type="EMBL" id="PTJA01000007">
    <property type="protein sequence ID" value="PPK80202.1"/>
    <property type="molecule type" value="Genomic_DNA"/>
</dbReference>
<dbReference type="Proteomes" id="UP000237749">
    <property type="component" value="Unassembled WGS sequence"/>
</dbReference>
<proteinExistence type="predicted"/>
<accession>A0A2S6HRD8</accession>
<comment type="caution">
    <text evidence="5">The sequence shown here is derived from an EMBL/GenBank/DDBJ whole genome shotgun (WGS) entry which is preliminary data.</text>
</comment>